<dbReference type="EC" id="4.3.2.1" evidence="3"/>
<dbReference type="SUPFAM" id="SSF48557">
    <property type="entry name" value="L-aspartase-like"/>
    <property type="match status" value="1"/>
</dbReference>
<dbReference type="Pfam" id="PF00206">
    <property type="entry name" value="Lyase_1"/>
    <property type="match status" value="1"/>
</dbReference>
<dbReference type="InterPro" id="IPR009049">
    <property type="entry name" value="Argininosuccinate_lyase"/>
</dbReference>
<dbReference type="PRINTS" id="PR00145">
    <property type="entry name" value="ARGSUCLYASE"/>
</dbReference>
<dbReference type="Pfam" id="PF14698">
    <property type="entry name" value="ASL_C2"/>
    <property type="match status" value="1"/>
</dbReference>
<evidence type="ECO:0000256" key="4">
    <source>
        <dbReference type="ARBA" id="ARBA00022571"/>
    </source>
</evidence>
<evidence type="ECO:0000256" key="2">
    <source>
        <dbReference type="ARBA" id="ARBA00004941"/>
    </source>
</evidence>
<dbReference type="Gene3D" id="1.20.200.10">
    <property type="entry name" value="Fumarase/aspartase (Central domain)"/>
    <property type="match status" value="1"/>
</dbReference>
<dbReference type="InterPro" id="IPR008948">
    <property type="entry name" value="L-Aspartase-like"/>
</dbReference>
<feature type="domain" description="Argininosuccinate lyase C-terminal" evidence="8">
    <location>
        <begin position="372"/>
        <end position="450"/>
    </location>
</feature>
<dbReference type="PRINTS" id="PR00149">
    <property type="entry name" value="FUMRATELYASE"/>
</dbReference>
<evidence type="ECO:0000256" key="3">
    <source>
        <dbReference type="ARBA" id="ARBA00012338"/>
    </source>
</evidence>
<organism evidence="9 10">
    <name type="scientific">Curvibacter cyanobacteriorum</name>
    <dbReference type="NCBI Taxonomy" id="3026422"/>
    <lineage>
        <taxon>Bacteria</taxon>
        <taxon>Pseudomonadati</taxon>
        <taxon>Pseudomonadota</taxon>
        <taxon>Betaproteobacteria</taxon>
        <taxon>Burkholderiales</taxon>
        <taxon>Comamonadaceae</taxon>
        <taxon>Curvibacter</taxon>
    </lineage>
</organism>
<feature type="domain" description="Fumarate lyase N-terminal" evidence="7">
    <location>
        <begin position="103"/>
        <end position="305"/>
    </location>
</feature>
<evidence type="ECO:0000256" key="6">
    <source>
        <dbReference type="SAM" id="SignalP"/>
    </source>
</evidence>
<accession>A0ABT5N255</accession>
<dbReference type="Gene3D" id="1.10.275.10">
    <property type="entry name" value="Fumarase/aspartase (N-terminal domain)"/>
    <property type="match status" value="1"/>
</dbReference>
<dbReference type="PANTHER" id="PTHR43814">
    <property type="entry name" value="ARGININOSUCCINATE LYASE"/>
    <property type="match status" value="1"/>
</dbReference>
<evidence type="ECO:0000259" key="8">
    <source>
        <dbReference type="Pfam" id="PF14698"/>
    </source>
</evidence>
<dbReference type="Proteomes" id="UP001528673">
    <property type="component" value="Unassembled WGS sequence"/>
</dbReference>
<protein>
    <recommendedName>
        <fullName evidence="3">argininosuccinate lyase</fullName>
        <ecNumber evidence="3">4.3.2.1</ecNumber>
    </recommendedName>
</protein>
<dbReference type="InterPro" id="IPR000362">
    <property type="entry name" value="Fumarate_lyase_fam"/>
</dbReference>
<comment type="catalytic activity">
    <reaction evidence="1">
        <text>2-(N(omega)-L-arginino)succinate = fumarate + L-arginine</text>
        <dbReference type="Rhea" id="RHEA:24020"/>
        <dbReference type="ChEBI" id="CHEBI:29806"/>
        <dbReference type="ChEBI" id="CHEBI:32682"/>
        <dbReference type="ChEBI" id="CHEBI:57472"/>
        <dbReference type="EC" id="4.3.2.1"/>
    </reaction>
</comment>
<gene>
    <name evidence="9" type="ORF">PSQ40_17525</name>
</gene>
<reference evidence="9 10" key="1">
    <citation type="submission" date="2023-02" db="EMBL/GenBank/DDBJ databases">
        <title>Bacterial whole genomic sequence of Curvibacter sp. HBC61.</title>
        <authorList>
            <person name="Le V."/>
            <person name="Ko S.-R."/>
            <person name="Ahn C.-Y."/>
            <person name="Oh H.-M."/>
        </authorList>
    </citation>
    <scope>NUCLEOTIDE SEQUENCE [LARGE SCALE GENOMIC DNA]</scope>
    <source>
        <strain evidence="9 10">HBC61</strain>
    </source>
</reference>
<feature type="signal peptide" evidence="6">
    <location>
        <begin position="1"/>
        <end position="30"/>
    </location>
</feature>
<dbReference type="InterPro" id="IPR029419">
    <property type="entry name" value="Arg_succ_lyase_C"/>
</dbReference>
<evidence type="ECO:0000256" key="5">
    <source>
        <dbReference type="ARBA" id="ARBA00023239"/>
    </source>
</evidence>
<comment type="pathway">
    <text evidence="2">Amino-acid biosynthesis; L-arginine biosynthesis; L-arginine from L-ornithine and carbamoyl phosphate: step 3/3.</text>
</comment>
<dbReference type="InterPro" id="IPR022761">
    <property type="entry name" value="Fumarate_lyase_N"/>
</dbReference>
<evidence type="ECO:0000313" key="9">
    <source>
        <dbReference type="EMBL" id="MDD0840389.1"/>
    </source>
</evidence>
<feature type="chain" id="PRO_5046193268" description="argininosuccinate lyase" evidence="6">
    <location>
        <begin position="31"/>
        <end position="514"/>
    </location>
</feature>
<name>A0ABT5N255_9BURK</name>
<dbReference type="InterPro" id="IPR024083">
    <property type="entry name" value="Fumarase/histidase_N"/>
</dbReference>
<dbReference type="PANTHER" id="PTHR43814:SF1">
    <property type="entry name" value="ARGININOSUCCINATE LYASE"/>
    <property type="match status" value="1"/>
</dbReference>
<keyword evidence="5 9" id="KW-0456">Lyase</keyword>
<dbReference type="EMBL" id="JAQSIP010000009">
    <property type="protein sequence ID" value="MDD0840389.1"/>
    <property type="molecule type" value="Genomic_DNA"/>
</dbReference>
<evidence type="ECO:0000259" key="7">
    <source>
        <dbReference type="Pfam" id="PF00206"/>
    </source>
</evidence>
<keyword evidence="6" id="KW-0732">Signal</keyword>
<evidence type="ECO:0000313" key="10">
    <source>
        <dbReference type="Proteomes" id="UP001528673"/>
    </source>
</evidence>
<sequence>MKPLLPTRPRALRTLTWALALALPLGAARADGPRDEFFWLGEINKATAVINTEQGLLDRRLTPLVTAGLRQVLRDAQQPGAKRPASVITFEPLLIQAAGPEITWLHAGRSSQDMHATFRAAILRDEMLRLADQLNATRRTLIDLADQHRATIVPNYTNGVAAQPNSYGHNLLGHAAGLERDAQRLREAYARIDRSPMGSTVLNGSSWPLDRARMADYLGFAALVENAYDAGQISSVDEPVEAAAVATSLALHTGQFIEDVMTQYAQARPWILLEEGGANTYVSSAMPQKRNPGLLNATRRDASSVLAQAHGVVLQAHNIPPGMSDAKEVKPNTALLRDTGAVLKRWQQILQALRVNRERALDELNSDWTASQELADVLMRRFQLPFRVGHHFASEVVAYARAKAIRPLDFPYREAQRIYAETVHGSEHPAQLPLSEAEFRATLDPVAIVNNRATAGGPQPAEMTRMLARARQSVADHEAWVRARREHVQRALARLDQDFDRLADSARPAQPPKP</sequence>
<proteinExistence type="predicted"/>
<keyword evidence="4" id="KW-0055">Arginine biosynthesis</keyword>
<dbReference type="CDD" id="cd01359">
    <property type="entry name" value="Argininosuccinate_lyase"/>
    <property type="match status" value="1"/>
</dbReference>
<dbReference type="Gene3D" id="1.10.40.30">
    <property type="entry name" value="Fumarase/aspartase (C-terminal domain)"/>
    <property type="match status" value="1"/>
</dbReference>
<keyword evidence="10" id="KW-1185">Reference proteome</keyword>
<comment type="caution">
    <text evidence="9">The sequence shown here is derived from an EMBL/GenBank/DDBJ whole genome shotgun (WGS) entry which is preliminary data.</text>
</comment>
<dbReference type="RefSeq" id="WP_273953179.1">
    <property type="nucleotide sequence ID" value="NZ_JAQSIP010000009.1"/>
</dbReference>
<dbReference type="GO" id="GO:0016829">
    <property type="term" value="F:lyase activity"/>
    <property type="evidence" value="ECO:0007669"/>
    <property type="project" value="UniProtKB-KW"/>
</dbReference>
<evidence type="ECO:0000256" key="1">
    <source>
        <dbReference type="ARBA" id="ARBA00000985"/>
    </source>
</evidence>
<keyword evidence="4" id="KW-0028">Amino-acid biosynthesis</keyword>